<protein>
    <submittedName>
        <fullName evidence="1">Uncharacterized protein</fullName>
    </submittedName>
</protein>
<dbReference type="HOGENOM" id="CLU_1691214_0_0_1"/>
<feature type="non-terminal residue" evidence="1">
    <location>
        <position position="156"/>
    </location>
</feature>
<dbReference type="EMBL" id="GL768146">
    <property type="protein sequence ID" value="EFZ11963.1"/>
    <property type="molecule type" value="Genomic_DNA"/>
</dbReference>
<name>E9J5E0_SOLIN</name>
<accession>E9J5E0</accession>
<dbReference type="AlphaFoldDB" id="E9J5E0"/>
<sequence>AALNLIKINKILPNVQIDSNSIIFLTGITEGRVETLGCVSANVLGREIKFHVIPSEFPVSCDGILGADFLRGAGKINFVEQTLEWHNASFPFLNREMTKFPARSSVVMCVNVTNAAVATGYVPRLTIDENIYLGEAIVSNREGKAYLRAFNTSDKD</sequence>
<dbReference type="OMA" id="AYLRAFN"/>
<reference evidence="1" key="1">
    <citation type="journal article" date="2011" name="Proc. Natl. Acad. Sci. U.S.A.">
        <title>The genome of the fire ant Solenopsis invicta.</title>
        <authorList>
            <person name="Wurm Y."/>
            <person name="Wang J."/>
            <person name="Riba-Grognuz O."/>
            <person name="Corona M."/>
            <person name="Nygaard S."/>
            <person name="Hunt B.G."/>
            <person name="Ingram K.K."/>
            <person name="Falquet L."/>
            <person name="Nipitwattanaphon M."/>
            <person name="Gotzek D."/>
            <person name="Dijkstra M.B."/>
            <person name="Oettler J."/>
            <person name="Comtesse F."/>
            <person name="Shih C.J."/>
            <person name="Wu W.J."/>
            <person name="Yang C.C."/>
            <person name="Thomas J."/>
            <person name="Beaudoing E."/>
            <person name="Pradervand S."/>
            <person name="Flegel V."/>
            <person name="Cook E.D."/>
            <person name="Fabbretti R."/>
            <person name="Stockinger H."/>
            <person name="Long L."/>
            <person name="Farmerie W.G."/>
            <person name="Oakey J."/>
            <person name="Boomsma J.J."/>
            <person name="Pamilo P."/>
            <person name="Yi S.V."/>
            <person name="Heinze J."/>
            <person name="Goodisman M.A."/>
            <person name="Farinelli L."/>
            <person name="Harshman K."/>
            <person name="Hulo N."/>
            <person name="Cerutti L."/>
            <person name="Xenarios I."/>
            <person name="Shoemaker D."/>
            <person name="Keller L."/>
        </authorList>
    </citation>
    <scope>NUCLEOTIDE SEQUENCE [LARGE SCALE GENOMIC DNA]</scope>
</reference>
<dbReference type="InterPro" id="IPR021109">
    <property type="entry name" value="Peptidase_aspartic_dom_sf"/>
</dbReference>
<proteinExistence type="predicted"/>
<evidence type="ECO:0000313" key="1">
    <source>
        <dbReference type="EMBL" id="EFZ11963.1"/>
    </source>
</evidence>
<organism>
    <name type="scientific">Solenopsis invicta</name>
    <name type="common">Red imported fire ant</name>
    <name type="synonym">Solenopsis wagneri</name>
    <dbReference type="NCBI Taxonomy" id="13686"/>
    <lineage>
        <taxon>Eukaryota</taxon>
        <taxon>Metazoa</taxon>
        <taxon>Ecdysozoa</taxon>
        <taxon>Arthropoda</taxon>
        <taxon>Hexapoda</taxon>
        <taxon>Insecta</taxon>
        <taxon>Pterygota</taxon>
        <taxon>Neoptera</taxon>
        <taxon>Endopterygota</taxon>
        <taxon>Hymenoptera</taxon>
        <taxon>Apocrita</taxon>
        <taxon>Aculeata</taxon>
        <taxon>Formicoidea</taxon>
        <taxon>Formicidae</taxon>
        <taxon>Myrmicinae</taxon>
        <taxon>Solenopsis</taxon>
    </lineage>
</organism>
<feature type="non-terminal residue" evidence="1">
    <location>
        <position position="1"/>
    </location>
</feature>
<gene>
    <name evidence="1" type="ORF">SINV_11573</name>
</gene>
<dbReference type="Gene3D" id="2.40.70.10">
    <property type="entry name" value="Acid Proteases"/>
    <property type="match status" value="1"/>
</dbReference>